<feature type="region of interest" description="Disordered" evidence="1">
    <location>
        <begin position="55"/>
        <end position="100"/>
    </location>
</feature>
<sequence>MRLEAPVMQLGAGSAAVPSLIGSGPRPAQASQHGQVSSAADTIFSARCSWASGLRATASQPAGRNSWRAVAEGARARRRSRRSAGSRITRGGDLRMPGQLRLDPRARPLAQRVIGTGGRIQLGDVRILPQHRVL</sequence>
<organism evidence="2 3">
    <name type="scientific">Paracoccus spongiarum</name>
    <dbReference type="NCBI Taxonomy" id="3064387"/>
    <lineage>
        <taxon>Bacteria</taxon>
        <taxon>Pseudomonadati</taxon>
        <taxon>Pseudomonadota</taxon>
        <taxon>Alphaproteobacteria</taxon>
        <taxon>Rhodobacterales</taxon>
        <taxon>Paracoccaceae</taxon>
        <taxon>Paracoccus</taxon>
    </lineage>
</organism>
<evidence type="ECO:0000313" key="2">
    <source>
        <dbReference type="EMBL" id="MDP5308718.1"/>
    </source>
</evidence>
<gene>
    <name evidence="2" type="ORF">Q5Y72_16675</name>
</gene>
<protein>
    <submittedName>
        <fullName evidence="2">Uncharacterized protein</fullName>
    </submittedName>
</protein>
<name>A0ABT9JFY5_9RHOB</name>
<comment type="caution">
    <text evidence="2">The sequence shown here is derived from an EMBL/GenBank/DDBJ whole genome shotgun (WGS) entry which is preliminary data.</text>
</comment>
<accession>A0ABT9JFY5</accession>
<reference evidence="2 3" key="1">
    <citation type="submission" date="2023-08" db="EMBL/GenBank/DDBJ databases">
        <authorList>
            <person name="Park J.-S."/>
        </authorList>
    </citation>
    <scope>NUCLEOTIDE SEQUENCE [LARGE SCALE GENOMIC DNA]</scope>
    <source>
        <strain evidence="2 3">2205BS29-5</strain>
    </source>
</reference>
<evidence type="ECO:0000313" key="3">
    <source>
        <dbReference type="Proteomes" id="UP001224997"/>
    </source>
</evidence>
<keyword evidence="3" id="KW-1185">Reference proteome</keyword>
<proteinExistence type="predicted"/>
<dbReference type="EMBL" id="JAVAMQ010000021">
    <property type="protein sequence ID" value="MDP5308718.1"/>
    <property type="molecule type" value="Genomic_DNA"/>
</dbReference>
<evidence type="ECO:0000256" key="1">
    <source>
        <dbReference type="SAM" id="MobiDB-lite"/>
    </source>
</evidence>
<dbReference type="Proteomes" id="UP001224997">
    <property type="component" value="Unassembled WGS sequence"/>
</dbReference>
<dbReference type="RefSeq" id="WP_305964557.1">
    <property type="nucleotide sequence ID" value="NZ_JAVAMQ010000021.1"/>
</dbReference>